<feature type="region of interest" description="Disordered" evidence="1">
    <location>
        <begin position="274"/>
        <end position="299"/>
    </location>
</feature>
<dbReference type="InterPro" id="IPR007168">
    <property type="entry name" value="Phageshock_PspC_N"/>
</dbReference>
<feature type="compositionally biased region" description="Basic and acidic residues" evidence="1">
    <location>
        <begin position="289"/>
        <end position="298"/>
    </location>
</feature>
<keyword evidence="2" id="KW-0812">Transmembrane</keyword>
<dbReference type="Proteomes" id="UP001595900">
    <property type="component" value="Unassembled WGS sequence"/>
</dbReference>
<organism evidence="4 5">
    <name type="scientific">Gryllotalpicola reticulitermitis</name>
    <dbReference type="NCBI Taxonomy" id="1184153"/>
    <lineage>
        <taxon>Bacteria</taxon>
        <taxon>Bacillati</taxon>
        <taxon>Actinomycetota</taxon>
        <taxon>Actinomycetes</taxon>
        <taxon>Micrococcales</taxon>
        <taxon>Microbacteriaceae</taxon>
        <taxon>Gryllotalpicola</taxon>
    </lineage>
</organism>
<feature type="compositionally biased region" description="Low complexity" evidence="1">
    <location>
        <begin position="166"/>
        <end position="194"/>
    </location>
</feature>
<feature type="compositionally biased region" description="Gly residues" evidence="1">
    <location>
        <begin position="195"/>
        <end position="208"/>
    </location>
</feature>
<reference evidence="5" key="1">
    <citation type="journal article" date="2019" name="Int. J. Syst. Evol. Microbiol.">
        <title>The Global Catalogue of Microorganisms (GCM) 10K type strain sequencing project: providing services to taxonomists for standard genome sequencing and annotation.</title>
        <authorList>
            <consortium name="The Broad Institute Genomics Platform"/>
            <consortium name="The Broad Institute Genome Sequencing Center for Infectious Disease"/>
            <person name="Wu L."/>
            <person name="Ma J."/>
        </authorList>
    </citation>
    <scope>NUCLEOTIDE SEQUENCE [LARGE SCALE GENOMIC DNA]</scope>
    <source>
        <strain evidence="5">CGMCC 1.10363</strain>
    </source>
</reference>
<feature type="compositionally biased region" description="Polar residues" evidence="1">
    <location>
        <begin position="497"/>
        <end position="511"/>
    </location>
</feature>
<feature type="transmembrane region" description="Helical" evidence="2">
    <location>
        <begin position="138"/>
        <end position="157"/>
    </location>
</feature>
<feature type="transmembrane region" description="Helical" evidence="2">
    <location>
        <begin position="97"/>
        <end position="118"/>
    </location>
</feature>
<feature type="compositionally biased region" description="Low complexity" evidence="1">
    <location>
        <begin position="209"/>
        <end position="251"/>
    </location>
</feature>
<proteinExistence type="predicted"/>
<evidence type="ECO:0000256" key="2">
    <source>
        <dbReference type="SAM" id="Phobius"/>
    </source>
</evidence>
<feature type="transmembrane region" description="Helical" evidence="2">
    <location>
        <begin position="49"/>
        <end position="76"/>
    </location>
</feature>
<keyword evidence="2" id="KW-1133">Transmembrane helix</keyword>
<evidence type="ECO:0000259" key="3">
    <source>
        <dbReference type="Pfam" id="PF04024"/>
    </source>
</evidence>
<feature type="region of interest" description="Disordered" evidence="1">
    <location>
        <begin position="166"/>
        <end position="258"/>
    </location>
</feature>
<keyword evidence="5" id="KW-1185">Reference proteome</keyword>
<feature type="region of interest" description="Disordered" evidence="1">
    <location>
        <begin position="480"/>
        <end position="514"/>
    </location>
</feature>
<feature type="transmembrane region" description="Helical" evidence="2">
    <location>
        <begin position="321"/>
        <end position="341"/>
    </location>
</feature>
<dbReference type="RefSeq" id="WP_390229550.1">
    <property type="nucleotide sequence ID" value="NZ_JBHSCN010000005.1"/>
</dbReference>
<gene>
    <name evidence="4" type="ORF">ACFOYW_13155</name>
</gene>
<evidence type="ECO:0000256" key="1">
    <source>
        <dbReference type="SAM" id="MobiDB-lite"/>
    </source>
</evidence>
<accession>A0ABV8Q8J2</accession>
<evidence type="ECO:0000313" key="5">
    <source>
        <dbReference type="Proteomes" id="UP001595900"/>
    </source>
</evidence>
<name>A0ABV8Q8J2_9MICO</name>
<keyword evidence="2" id="KW-0472">Membrane</keyword>
<protein>
    <submittedName>
        <fullName evidence="4">PspC domain-containing protein</fullName>
    </submittedName>
</protein>
<comment type="caution">
    <text evidence="4">The sequence shown here is derived from an EMBL/GenBank/DDBJ whole genome shotgun (WGS) entry which is preliminary data.</text>
</comment>
<dbReference type="Pfam" id="PF04024">
    <property type="entry name" value="PspC"/>
    <property type="match status" value="1"/>
</dbReference>
<feature type="domain" description="Phage shock protein PspC N-terminal" evidence="3">
    <location>
        <begin position="28"/>
        <end position="78"/>
    </location>
</feature>
<evidence type="ECO:0000313" key="4">
    <source>
        <dbReference type="EMBL" id="MFC4244322.1"/>
    </source>
</evidence>
<dbReference type="EMBL" id="JBHSCN010000005">
    <property type="protein sequence ID" value="MFC4244322.1"/>
    <property type="molecule type" value="Genomic_DNA"/>
</dbReference>
<feature type="transmembrane region" description="Helical" evidence="2">
    <location>
        <begin position="383"/>
        <end position="402"/>
    </location>
</feature>
<feature type="transmembrane region" description="Helical" evidence="2">
    <location>
        <begin position="353"/>
        <end position="376"/>
    </location>
</feature>
<sequence length="544" mass="55613">MSEPTSSSPRPAESNRFFTWLRGLGIARADGWAGGVCGGIALRTGLDPLIVRGIAVVIAILGGPALFFYAVAWLLLPDTHGEIHLERMLRGIFDAPLIAIAVLVALTFVPFTQGVWWLGGHITGAVWWLAAPAEALRVLWNLAIVAAIVWFLVWLGIRYRNAPPGSRPFGRPRGSAPAPAPAGSTDAGYTDAGSGAAGSGPAGSGTAGSAGAAAAAEGTAAFTTTPNGTTETTATMSPTTTHTGAPGTEAPGAPPVNDDLARWRQQYAAWREQHAAWQEQQRAASQSERTARSAESRARSQAYAAEAAERRRVRAAANPRAAGWVVALVLGAALVAGGIAGTVAAADAGLARYAAPIGLATALMVIGLGMVVAGIARRRSGALATLAIVTVVIGLGSFGWPVHDSAAGFTQLRADRDASVSQFAGQIEVDAAAADLGGGTRTIHVTQTFGAVAVYVGDGVDAHVRVTSAGSRIRSVQLGADGTTTRPREVAVGSGAGSRTAQRTWSNTNGGSPELVIDITQGRGAVYVYDGGGARPNSGHGYLD</sequence>